<evidence type="ECO:0000313" key="2">
    <source>
        <dbReference type="EMBL" id="CAD9396200.1"/>
    </source>
</evidence>
<dbReference type="EMBL" id="HBGS01014439">
    <property type="protein sequence ID" value="CAD9396200.1"/>
    <property type="molecule type" value="Transcribed_RNA"/>
</dbReference>
<sequence length="116" mass="11883">MSGVVSRMAVRGSGSDARVSSQGSGTGVVRASTVIPGTPRSSLGASGGEAVLSQGGDRGDSSQGSIQSPRGPAGGTIEEDGLSNCTSDEPVERRASRKRRRSKNGKGNRARNRKRQ</sequence>
<accession>A0A7S2BGC3</accession>
<feature type="region of interest" description="Disordered" evidence="1">
    <location>
        <begin position="1"/>
        <end position="116"/>
    </location>
</feature>
<proteinExistence type="predicted"/>
<protein>
    <submittedName>
        <fullName evidence="2">Uncharacterized protein</fullName>
    </submittedName>
</protein>
<evidence type="ECO:0000256" key="1">
    <source>
        <dbReference type="SAM" id="MobiDB-lite"/>
    </source>
</evidence>
<feature type="compositionally biased region" description="Basic residues" evidence="1">
    <location>
        <begin position="95"/>
        <end position="116"/>
    </location>
</feature>
<organism evidence="2">
    <name type="scientific">Octactis speculum</name>
    <dbReference type="NCBI Taxonomy" id="3111310"/>
    <lineage>
        <taxon>Eukaryota</taxon>
        <taxon>Sar</taxon>
        <taxon>Stramenopiles</taxon>
        <taxon>Ochrophyta</taxon>
        <taxon>Dictyochophyceae</taxon>
        <taxon>Dictyochales</taxon>
        <taxon>Dictyochaceae</taxon>
        <taxon>Octactis</taxon>
    </lineage>
</organism>
<name>A0A7S2BGC3_9STRA</name>
<reference evidence="2" key="1">
    <citation type="submission" date="2021-01" db="EMBL/GenBank/DDBJ databases">
        <authorList>
            <person name="Corre E."/>
            <person name="Pelletier E."/>
            <person name="Niang G."/>
            <person name="Scheremetjew M."/>
            <person name="Finn R."/>
            <person name="Kale V."/>
            <person name="Holt S."/>
            <person name="Cochrane G."/>
            <person name="Meng A."/>
            <person name="Brown T."/>
            <person name="Cohen L."/>
        </authorList>
    </citation>
    <scope>NUCLEOTIDE SEQUENCE</scope>
    <source>
        <strain evidence="2">CCMP1381</strain>
    </source>
</reference>
<gene>
    <name evidence="2" type="ORF">DSPE1174_LOCUS7624</name>
</gene>
<dbReference type="AlphaFoldDB" id="A0A7S2BGC3"/>